<protein>
    <submittedName>
        <fullName evidence="4">Cupin_1 domain-containing protein</fullName>
    </submittedName>
</protein>
<feature type="domain" description="Cupin type-1" evidence="3">
    <location>
        <begin position="143"/>
        <end position="301"/>
    </location>
</feature>
<dbReference type="SUPFAM" id="SSF51182">
    <property type="entry name" value="RmlC-like cupins"/>
    <property type="match status" value="2"/>
</dbReference>
<dbReference type="Gene3D" id="2.60.120.10">
    <property type="entry name" value="Jelly Rolls"/>
    <property type="match status" value="2"/>
</dbReference>
<dbReference type="AlphaFoldDB" id="A0A1Q3CDS7"/>
<feature type="compositionally biased region" description="Basic and acidic residues" evidence="1">
    <location>
        <begin position="122"/>
        <end position="131"/>
    </location>
</feature>
<feature type="region of interest" description="Disordered" evidence="1">
    <location>
        <begin position="122"/>
        <end position="141"/>
    </location>
</feature>
<sequence>MGFKIKLSLAILLISFWVLCALATKDPELKQCRHQCRHQRQFDEQEQRECEQRCEDSIKQKKERERREEEEFGRGNDHEWNLDDSQKQVEQCQKQCERQSGEPRQLCRFRCQEKWKREQGREGESYRRREREEEEEEQEENPYVFGDEHFTSRVETEHGRVDVLQRFNKLSKLLRGLENYRVAILEANPQTFVLPHHIDANCVLFVAKGRATLTMVREKKRESFNLECGDILNVPSGTPLYITNRDENEKLYILKLLQPVNTPDTYKAYTGLGGENPESFFRAFSNDILEAALKTDRSSLDKLFRQQRQGAIVKASKQQIEAMSQSEEGGGGIWPFAGETSRGPFNMFKHRQPSQHNNFGQLFEVHPHDYRPLKDLNLMVSFANISRGAMIGPYFNSKATKISIVVGGEGYFEMACPHVSSSRSRREGSGPRYQKIRSQLQVGTVFVVPSGHPIATVASNNNNLQILCFEVNAQGNFRYPLAGR</sequence>
<dbReference type="FunCoup" id="A0A1Q3CDS7">
    <property type="interactions" value="173"/>
</dbReference>
<evidence type="ECO:0000256" key="2">
    <source>
        <dbReference type="SAM" id="SignalP"/>
    </source>
</evidence>
<accession>A0A1Q3CDS7</accession>
<evidence type="ECO:0000259" key="3">
    <source>
        <dbReference type="SMART" id="SM00835"/>
    </source>
</evidence>
<comment type="caution">
    <text evidence="4">The sequence shown here is derived from an EMBL/GenBank/DDBJ whole genome shotgun (WGS) entry which is preliminary data.</text>
</comment>
<gene>
    <name evidence="4" type="ORF">CFOL_v3_21843</name>
</gene>
<dbReference type="InParanoid" id="A0A1Q3CDS7"/>
<name>A0A1Q3CDS7_CEPFO</name>
<feature type="signal peptide" evidence="2">
    <location>
        <begin position="1"/>
        <end position="23"/>
    </location>
</feature>
<dbReference type="STRING" id="3775.A0A1Q3CDS7"/>
<keyword evidence="5" id="KW-1185">Reference proteome</keyword>
<dbReference type="Pfam" id="PF00190">
    <property type="entry name" value="Cupin_1"/>
    <property type="match status" value="2"/>
</dbReference>
<dbReference type="PANTHER" id="PTHR31189:SF13">
    <property type="entry name" value="CUPINCIN"/>
    <property type="match status" value="1"/>
</dbReference>
<organism evidence="4 5">
    <name type="scientific">Cephalotus follicularis</name>
    <name type="common">Albany pitcher plant</name>
    <dbReference type="NCBI Taxonomy" id="3775"/>
    <lineage>
        <taxon>Eukaryota</taxon>
        <taxon>Viridiplantae</taxon>
        <taxon>Streptophyta</taxon>
        <taxon>Embryophyta</taxon>
        <taxon>Tracheophyta</taxon>
        <taxon>Spermatophyta</taxon>
        <taxon>Magnoliopsida</taxon>
        <taxon>eudicotyledons</taxon>
        <taxon>Gunneridae</taxon>
        <taxon>Pentapetalae</taxon>
        <taxon>rosids</taxon>
        <taxon>fabids</taxon>
        <taxon>Oxalidales</taxon>
        <taxon>Cephalotaceae</taxon>
        <taxon>Cephalotus</taxon>
    </lineage>
</organism>
<dbReference type="InterPro" id="IPR050253">
    <property type="entry name" value="Seed_Storage-Functional"/>
</dbReference>
<dbReference type="EMBL" id="BDDD01001782">
    <property type="protein sequence ID" value="GAV78375.1"/>
    <property type="molecule type" value="Genomic_DNA"/>
</dbReference>
<dbReference type="OrthoDB" id="1912756at2759"/>
<dbReference type="SMART" id="SM00835">
    <property type="entry name" value="Cupin_1"/>
    <property type="match status" value="2"/>
</dbReference>
<keyword evidence="2" id="KW-0732">Signal</keyword>
<feature type="non-terminal residue" evidence="4">
    <location>
        <position position="484"/>
    </location>
</feature>
<dbReference type="InterPro" id="IPR006045">
    <property type="entry name" value="Cupin_1"/>
</dbReference>
<feature type="chain" id="PRO_5013360945" evidence="2">
    <location>
        <begin position="24"/>
        <end position="484"/>
    </location>
</feature>
<evidence type="ECO:0000256" key="1">
    <source>
        <dbReference type="SAM" id="MobiDB-lite"/>
    </source>
</evidence>
<dbReference type="Proteomes" id="UP000187406">
    <property type="component" value="Unassembled WGS sequence"/>
</dbReference>
<feature type="domain" description="Cupin type-1" evidence="3">
    <location>
        <begin position="345"/>
        <end position="484"/>
    </location>
</feature>
<evidence type="ECO:0000313" key="5">
    <source>
        <dbReference type="Proteomes" id="UP000187406"/>
    </source>
</evidence>
<dbReference type="CDD" id="cd02244">
    <property type="entry name" value="cupin_7S_vicilin-like_N"/>
    <property type="match status" value="1"/>
</dbReference>
<dbReference type="InterPro" id="IPR011051">
    <property type="entry name" value="RmlC_Cupin_sf"/>
</dbReference>
<evidence type="ECO:0000313" key="4">
    <source>
        <dbReference type="EMBL" id="GAV78375.1"/>
    </source>
</evidence>
<dbReference type="InterPro" id="IPR014710">
    <property type="entry name" value="RmlC-like_jellyroll"/>
</dbReference>
<dbReference type="PANTHER" id="PTHR31189">
    <property type="entry name" value="OS03G0336100 PROTEIN-RELATED"/>
    <property type="match status" value="1"/>
</dbReference>
<reference evidence="5" key="1">
    <citation type="submission" date="2016-04" db="EMBL/GenBank/DDBJ databases">
        <title>Cephalotus genome sequencing.</title>
        <authorList>
            <person name="Fukushima K."/>
            <person name="Hasebe M."/>
            <person name="Fang X."/>
        </authorList>
    </citation>
    <scope>NUCLEOTIDE SEQUENCE [LARGE SCALE GENOMIC DNA]</scope>
    <source>
        <strain evidence="5">cv. St1</strain>
    </source>
</reference>
<dbReference type="CDD" id="cd02245">
    <property type="entry name" value="cupin_7S_vicilin-like_C"/>
    <property type="match status" value="1"/>
</dbReference>
<feature type="region of interest" description="Disordered" evidence="1">
    <location>
        <begin position="54"/>
        <end position="81"/>
    </location>
</feature>
<proteinExistence type="predicted"/>